<protein>
    <submittedName>
        <fullName evidence="1">Uncharacterized protein</fullName>
    </submittedName>
</protein>
<dbReference type="EMBL" id="CM023491">
    <property type="protein sequence ID" value="KAH6941889.1"/>
    <property type="molecule type" value="Genomic_DNA"/>
</dbReference>
<name>A0ACB7TAI8_HYAAI</name>
<evidence type="ECO:0000313" key="2">
    <source>
        <dbReference type="Proteomes" id="UP000821845"/>
    </source>
</evidence>
<evidence type="ECO:0000313" key="1">
    <source>
        <dbReference type="EMBL" id="KAH6941889.1"/>
    </source>
</evidence>
<keyword evidence="2" id="KW-1185">Reference proteome</keyword>
<gene>
    <name evidence="1" type="ORF">HPB50_023698</name>
</gene>
<reference evidence="1" key="1">
    <citation type="submission" date="2020-05" db="EMBL/GenBank/DDBJ databases">
        <title>Large-scale comparative analyses of tick genomes elucidate their genetic diversity and vector capacities.</title>
        <authorList>
            <person name="Jia N."/>
            <person name="Wang J."/>
            <person name="Shi W."/>
            <person name="Du L."/>
            <person name="Sun Y."/>
            <person name="Zhan W."/>
            <person name="Jiang J."/>
            <person name="Wang Q."/>
            <person name="Zhang B."/>
            <person name="Ji P."/>
            <person name="Sakyi L.B."/>
            <person name="Cui X."/>
            <person name="Yuan T."/>
            <person name="Jiang B."/>
            <person name="Yang W."/>
            <person name="Lam T.T.-Y."/>
            <person name="Chang Q."/>
            <person name="Ding S."/>
            <person name="Wang X."/>
            <person name="Zhu J."/>
            <person name="Ruan X."/>
            <person name="Zhao L."/>
            <person name="Wei J."/>
            <person name="Que T."/>
            <person name="Du C."/>
            <person name="Cheng J."/>
            <person name="Dai P."/>
            <person name="Han X."/>
            <person name="Huang E."/>
            <person name="Gao Y."/>
            <person name="Liu J."/>
            <person name="Shao H."/>
            <person name="Ye R."/>
            <person name="Li L."/>
            <person name="Wei W."/>
            <person name="Wang X."/>
            <person name="Wang C."/>
            <person name="Yang T."/>
            <person name="Huo Q."/>
            <person name="Li W."/>
            <person name="Guo W."/>
            <person name="Chen H."/>
            <person name="Zhou L."/>
            <person name="Ni X."/>
            <person name="Tian J."/>
            <person name="Zhou Y."/>
            <person name="Sheng Y."/>
            <person name="Liu T."/>
            <person name="Pan Y."/>
            <person name="Xia L."/>
            <person name="Li J."/>
            <person name="Zhao F."/>
            <person name="Cao W."/>
        </authorList>
    </citation>
    <scope>NUCLEOTIDE SEQUENCE</scope>
    <source>
        <strain evidence="1">Hyas-2018</strain>
    </source>
</reference>
<proteinExistence type="predicted"/>
<comment type="caution">
    <text evidence="1">The sequence shown here is derived from an EMBL/GenBank/DDBJ whole genome shotgun (WGS) entry which is preliminary data.</text>
</comment>
<accession>A0ACB7TAI8</accession>
<organism evidence="1 2">
    <name type="scientific">Hyalomma asiaticum</name>
    <name type="common">Tick</name>
    <dbReference type="NCBI Taxonomy" id="266040"/>
    <lineage>
        <taxon>Eukaryota</taxon>
        <taxon>Metazoa</taxon>
        <taxon>Ecdysozoa</taxon>
        <taxon>Arthropoda</taxon>
        <taxon>Chelicerata</taxon>
        <taxon>Arachnida</taxon>
        <taxon>Acari</taxon>
        <taxon>Parasitiformes</taxon>
        <taxon>Ixodida</taxon>
        <taxon>Ixodoidea</taxon>
        <taxon>Ixodidae</taxon>
        <taxon>Hyalomminae</taxon>
        <taxon>Hyalomma</taxon>
    </lineage>
</organism>
<dbReference type="Proteomes" id="UP000821845">
    <property type="component" value="Chromosome 11"/>
</dbReference>
<sequence length="144" mass="15438">MPTMVHAISGASSAAIALPNQDPLAATVQRDISGSGISLSMRTIGARPQHTAKADAMPPRHATGMVDKAVHITPTISQACEQTVAKAMGQNSTLDELRSSPTRNDVVRLPAKRTPVTKLVKWLSETQHVSMAVVVRVVGRWRVR</sequence>